<keyword evidence="1" id="KW-0472">Membrane</keyword>
<name>A0A1T0A0B6_9GAMM</name>
<evidence type="ECO:0000313" key="2">
    <source>
        <dbReference type="EMBL" id="OOR88641.1"/>
    </source>
</evidence>
<dbReference type="EMBL" id="MUXU01000048">
    <property type="protein sequence ID" value="OOR88641.1"/>
    <property type="molecule type" value="Genomic_DNA"/>
</dbReference>
<keyword evidence="1" id="KW-0812">Transmembrane</keyword>
<organism evidence="2 4">
    <name type="scientific">Moraxella caviae</name>
    <dbReference type="NCBI Taxonomy" id="34060"/>
    <lineage>
        <taxon>Bacteria</taxon>
        <taxon>Pseudomonadati</taxon>
        <taxon>Pseudomonadota</taxon>
        <taxon>Gammaproteobacteria</taxon>
        <taxon>Moraxellales</taxon>
        <taxon>Moraxellaceae</taxon>
        <taxon>Moraxella</taxon>
    </lineage>
</organism>
<evidence type="ECO:0000313" key="4">
    <source>
        <dbReference type="Proteomes" id="UP000190435"/>
    </source>
</evidence>
<evidence type="ECO:0000313" key="3">
    <source>
        <dbReference type="EMBL" id="STZ13675.1"/>
    </source>
</evidence>
<dbReference type="EMBL" id="UGQE01000002">
    <property type="protein sequence ID" value="STZ13675.1"/>
    <property type="molecule type" value="Genomic_DNA"/>
</dbReference>
<dbReference type="Proteomes" id="UP000255279">
    <property type="component" value="Unassembled WGS sequence"/>
</dbReference>
<keyword evidence="1" id="KW-1133">Transmembrane helix</keyword>
<dbReference type="RefSeq" id="WP_078276976.1">
    <property type="nucleotide sequence ID" value="NZ_UGQE01000002.1"/>
</dbReference>
<gene>
    <name evidence="2" type="ORF">B0181_07955</name>
    <name evidence="3" type="ORF">NCTC10293_01253</name>
</gene>
<proteinExistence type="predicted"/>
<accession>A0A1T0A0B6</accession>
<reference evidence="3 5" key="2">
    <citation type="submission" date="2018-06" db="EMBL/GenBank/DDBJ databases">
        <authorList>
            <consortium name="Pathogen Informatics"/>
            <person name="Doyle S."/>
        </authorList>
    </citation>
    <scope>NUCLEOTIDE SEQUENCE [LARGE SCALE GENOMIC DNA]</scope>
    <source>
        <strain evidence="3 5">NCTC10293</strain>
    </source>
</reference>
<protein>
    <submittedName>
        <fullName evidence="2">Uncharacterized protein</fullName>
    </submittedName>
</protein>
<feature type="transmembrane region" description="Helical" evidence="1">
    <location>
        <begin position="12"/>
        <end position="33"/>
    </location>
</feature>
<keyword evidence="4" id="KW-1185">Reference proteome</keyword>
<dbReference type="Proteomes" id="UP000190435">
    <property type="component" value="Unassembled WGS sequence"/>
</dbReference>
<evidence type="ECO:0000313" key="5">
    <source>
        <dbReference type="Proteomes" id="UP000255279"/>
    </source>
</evidence>
<sequence length="89" mass="10683">MRHGHWSQSSREFTIFGLPAGPCILSIVFILIATRGFPLFWYIMFGMWAYYIVFVFILKIRPRYSIHLMRTWLVGKDRNAKNENSYLQY</sequence>
<dbReference type="STRING" id="34060.B0181_07955"/>
<reference evidence="2 4" key="1">
    <citation type="submission" date="2017-02" db="EMBL/GenBank/DDBJ databases">
        <title>Draft genome sequence of Moraxella caviae CCUG 355 type strain.</title>
        <authorList>
            <person name="Engstrom-Jakobsson H."/>
            <person name="Salva-Serra F."/>
            <person name="Thorell K."/>
            <person name="Gonzales-Siles L."/>
            <person name="Karlsson R."/>
            <person name="Boulund F."/>
            <person name="Engstrand L."/>
            <person name="Moore E."/>
        </authorList>
    </citation>
    <scope>NUCLEOTIDE SEQUENCE [LARGE SCALE GENOMIC DNA]</scope>
    <source>
        <strain evidence="2 4">CCUG 355</strain>
    </source>
</reference>
<evidence type="ECO:0000256" key="1">
    <source>
        <dbReference type="SAM" id="Phobius"/>
    </source>
</evidence>
<feature type="transmembrane region" description="Helical" evidence="1">
    <location>
        <begin position="39"/>
        <end position="60"/>
    </location>
</feature>
<dbReference type="AlphaFoldDB" id="A0A1T0A0B6"/>